<organism evidence="5 6">
    <name type="scientific">Phoenix dactylifera</name>
    <name type="common">Date palm</name>
    <dbReference type="NCBI Taxonomy" id="42345"/>
    <lineage>
        <taxon>Eukaryota</taxon>
        <taxon>Viridiplantae</taxon>
        <taxon>Streptophyta</taxon>
        <taxon>Embryophyta</taxon>
        <taxon>Tracheophyta</taxon>
        <taxon>Spermatophyta</taxon>
        <taxon>Magnoliopsida</taxon>
        <taxon>Liliopsida</taxon>
        <taxon>Arecaceae</taxon>
        <taxon>Coryphoideae</taxon>
        <taxon>Phoeniceae</taxon>
        <taxon>Phoenix</taxon>
    </lineage>
</organism>
<dbReference type="PIRSF" id="PIRSF002703">
    <property type="entry name" value="Thaumatin"/>
    <property type="match status" value="1"/>
</dbReference>
<dbReference type="Proteomes" id="UP000228380">
    <property type="component" value="Unplaced"/>
</dbReference>
<dbReference type="GeneID" id="120107090"/>
<feature type="disulfide bond" evidence="3">
    <location>
        <begin position="94"/>
        <end position="101"/>
    </location>
</feature>
<comment type="similarity">
    <text evidence="1">Belongs to the thaumatin family.</text>
</comment>
<keyword evidence="4" id="KW-0732">Signal</keyword>
<keyword evidence="2 3" id="KW-1015">Disulfide bond</keyword>
<evidence type="ECO:0000256" key="1">
    <source>
        <dbReference type="ARBA" id="ARBA00010607"/>
    </source>
</evidence>
<name>A0A8B8ZS28_PHODC</name>
<dbReference type="SUPFAM" id="SSF49870">
    <property type="entry name" value="Osmotin, thaumatin-like protein"/>
    <property type="match status" value="1"/>
</dbReference>
<proteinExistence type="inferred from homology"/>
<dbReference type="CDD" id="cd09218">
    <property type="entry name" value="TLP-PA"/>
    <property type="match status" value="1"/>
</dbReference>
<feature type="disulfide bond" evidence="3">
    <location>
        <begin position="190"/>
        <end position="200"/>
    </location>
</feature>
<dbReference type="InterPro" id="IPR037176">
    <property type="entry name" value="Osmotin/thaumatin-like_sf"/>
</dbReference>
<feature type="chain" id="PRO_5034629897" evidence="4">
    <location>
        <begin position="23"/>
        <end position="241"/>
    </location>
</feature>
<dbReference type="OrthoDB" id="2020591at2759"/>
<dbReference type="PANTHER" id="PTHR31048">
    <property type="entry name" value="OS03G0233200 PROTEIN"/>
    <property type="match status" value="1"/>
</dbReference>
<feature type="disulfide bond" evidence="3">
    <location>
        <begin position="148"/>
        <end position="230"/>
    </location>
</feature>
<dbReference type="SMART" id="SM00205">
    <property type="entry name" value="THN"/>
    <property type="match status" value="1"/>
</dbReference>
<dbReference type="PROSITE" id="PS51367">
    <property type="entry name" value="THAUMATIN_2"/>
    <property type="match status" value="1"/>
</dbReference>
<evidence type="ECO:0000256" key="3">
    <source>
        <dbReference type="PIRSR" id="PIRSR002703-1"/>
    </source>
</evidence>
<feature type="disulfide bond" evidence="3">
    <location>
        <begin position="31"/>
        <end position="240"/>
    </location>
</feature>
<dbReference type="Pfam" id="PF00314">
    <property type="entry name" value="Thaumatin"/>
    <property type="match status" value="1"/>
</dbReference>
<dbReference type="Gene3D" id="2.60.110.10">
    <property type="entry name" value="Thaumatin"/>
    <property type="match status" value="1"/>
</dbReference>
<feature type="disulfide bond" evidence="3">
    <location>
        <begin position="79"/>
        <end position="89"/>
    </location>
</feature>
<feature type="disulfide bond" evidence="3">
    <location>
        <begin position="161"/>
        <end position="176"/>
    </location>
</feature>
<sequence length="241" mass="25106">MANPSLLLAIFFAALYVQGGLSTTFTIKNNCGQTIWPGVQTNPNVPAFPSTGFELAASASNSITAPAKWAGRMWGRTSCSTDSSGKFTCQTGDCGSGQVACNGNGGAPPASLVEFTLQGDGGKDNYDISLVDGFNLPVSITPQGVSGCTAPSCSANINADCPAVLQDTVSGSVVGCKSACLEFNQPQYCCTGDHNTEATCPPTNYSEFFKNKCPQAYSYAYDDKTSLFTCTGANYLITFCP</sequence>
<evidence type="ECO:0000313" key="5">
    <source>
        <dbReference type="Proteomes" id="UP000228380"/>
    </source>
</evidence>
<keyword evidence="5" id="KW-1185">Reference proteome</keyword>
<gene>
    <name evidence="6" type="primary">LOC120107090</name>
</gene>
<dbReference type="RefSeq" id="XP_038976172.1">
    <property type="nucleotide sequence ID" value="XM_039120244.1"/>
</dbReference>
<dbReference type="PROSITE" id="PS00316">
    <property type="entry name" value="THAUMATIN_1"/>
    <property type="match status" value="1"/>
</dbReference>
<dbReference type="KEGG" id="pda:120107090"/>
<dbReference type="AlphaFoldDB" id="A0A8B8ZS28"/>
<accession>A0A8B8ZS28</accession>
<feature type="signal peptide" evidence="4">
    <location>
        <begin position="1"/>
        <end position="22"/>
    </location>
</feature>
<dbReference type="FunFam" id="2.60.110.10:FF:000002">
    <property type="entry name" value="Thaumatin-like protein 1a"/>
    <property type="match status" value="1"/>
</dbReference>
<feature type="disulfide bond" evidence="3">
    <location>
        <begin position="153"/>
        <end position="213"/>
    </location>
</feature>
<dbReference type="InterPro" id="IPR017949">
    <property type="entry name" value="Thaumatin_CS"/>
</dbReference>
<feature type="disulfide bond" evidence="3">
    <location>
        <begin position="180"/>
        <end position="189"/>
    </location>
</feature>
<evidence type="ECO:0000256" key="4">
    <source>
        <dbReference type="SAM" id="SignalP"/>
    </source>
</evidence>
<evidence type="ECO:0000256" key="2">
    <source>
        <dbReference type="ARBA" id="ARBA00023157"/>
    </source>
</evidence>
<dbReference type="InterPro" id="IPR001938">
    <property type="entry name" value="Thaumatin"/>
</dbReference>
<evidence type="ECO:0000313" key="6">
    <source>
        <dbReference type="RefSeq" id="XP_038976172.1"/>
    </source>
</evidence>
<reference evidence="6" key="1">
    <citation type="submission" date="2025-08" db="UniProtKB">
        <authorList>
            <consortium name="RefSeq"/>
        </authorList>
    </citation>
    <scope>IDENTIFICATION</scope>
    <source>
        <tissue evidence="6">Young leaves</tissue>
    </source>
</reference>
<protein>
    <submittedName>
        <fullName evidence="6">Thaumatin-like protein 1b</fullName>
    </submittedName>
</protein>
<dbReference type="PRINTS" id="PR00347">
    <property type="entry name" value="THAUMATIN"/>
</dbReference>